<proteinExistence type="predicted"/>
<sequence length="103" mass="11663">MFEAFYCGSSFAVRSRCFHCVSKIPRRLQAQRPAIRPFTAGLFKCFRRIFNEKISRRSLVEVSSQIVHDRGYAISRGVTVRSFLIERAVVAKGAKSLGSDCTQ</sequence>
<dbReference type="Proteomes" id="UP001168821">
    <property type="component" value="Unassembled WGS sequence"/>
</dbReference>
<dbReference type="AlphaFoldDB" id="A0AA38IZH2"/>
<name>A0AA38IZH2_9CUCU</name>
<reference evidence="1" key="1">
    <citation type="journal article" date="2023" name="G3 (Bethesda)">
        <title>Whole genome assemblies of Zophobas morio and Tenebrio molitor.</title>
        <authorList>
            <person name="Kaur S."/>
            <person name="Stinson S.A."/>
            <person name="diCenzo G.C."/>
        </authorList>
    </citation>
    <scope>NUCLEOTIDE SEQUENCE</scope>
    <source>
        <strain evidence="1">QUZm001</strain>
    </source>
</reference>
<evidence type="ECO:0000313" key="2">
    <source>
        <dbReference type="Proteomes" id="UP001168821"/>
    </source>
</evidence>
<accession>A0AA38IZH2</accession>
<organism evidence="1 2">
    <name type="scientific">Zophobas morio</name>
    <dbReference type="NCBI Taxonomy" id="2755281"/>
    <lineage>
        <taxon>Eukaryota</taxon>
        <taxon>Metazoa</taxon>
        <taxon>Ecdysozoa</taxon>
        <taxon>Arthropoda</taxon>
        <taxon>Hexapoda</taxon>
        <taxon>Insecta</taxon>
        <taxon>Pterygota</taxon>
        <taxon>Neoptera</taxon>
        <taxon>Endopterygota</taxon>
        <taxon>Coleoptera</taxon>
        <taxon>Polyphaga</taxon>
        <taxon>Cucujiformia</taxon>
        <taxon>Tenebrionidae</taxon>
        <taxon>Zophobas</taxon>
    </lineage>
</organism>
<comment type="caution">
    <text evidence="1">The sequence shown here is derived from an EMBL/GenBank/DDBJ whole genome shotgun (WGS) entry which is preliminary data.</text>
</comment>
<gene>
    <name evidence="1" type="ORF">Zmor_000162</name>
</gene>
<dbReference type="EMBL" id="JALNTZ010000001">
    <property type="protein sequence ID" value="KAJ3664608.1"/>
    <property type="molecule type" value="Genomic_DNA"/>
</dbReference>
<keyword evidence="2" id="KW-1185">Reference proteome</keyword>
<evidence type="ECO:0000313" key="1">
    <source>
        <dbReference type="EMBL" id="KAJ3664608.1"/>
    </source>
</evidence>
<protein>
    <submittedName>
        <fullName evidence="1">Uncharacterized protein</fullName>
    </submittedName>
</protein>